<feature type="region of interest" description="Disordered" evidence="11">
    <location>
        <begin position="168"/>
        <end position="192"/>
    </location>
</feature>
<evidence type="ECO:0000256" key="2">
    <source>
        <dbReference type="ARBA" id="ARBA00005993"/>
    </source>
</evidence>
<dbReference type="GO" id="GO:0008270">
    <property type="term" value="F:zinc ion binding"/>
    <property type="evidence" value="ECO:0007669"/>
    <property type="project" value="UniProtKB-KW"/>
</dbReference>
<evidence type="ECO:0000256" key="10">
    <source>
        <dbReference type="ARBA" id="ARBA00023242"/>
    </source>
</evidence>
<evidence type="ECO:0000256" key="11">
    <source>
        <dbReference type="SAM" id="MobiDB-lite"/>
    </source>
</evidence>
<feature type="compositionally biased region" description="Basic and acidic residues" evidence="11">
    <location>
        <begin position="222"/>
        <end position="234"/>
    </location>
</feature>
<dbReference type="PRINTS" id="PR00047">
    <property type="entry name" value="STROIDFINGER"/>
</dbReference>
<reference evidence="13" key="1">
    <citation type="journal article" date="2017" name="Gen. Comp. Endocrinol.">
        <title>Genome-wide identification of nuclear receptor (NR) genes and the evolutionary significance of the NR1O subfamily in the monogonont rotifer Brachionus spp.</title>
        <authorList>
            <person name="Kim D.H."/>
            <person name="Kim H.S."/>
            <person name="Hwang D.S."/>
            <person name="Kim H.J."/>
            <person name="Hagiwara A."/>
            <person name="Lee J.S."/>
            <person name="Jeong C.B."/>
        </authorList>
    </citation>
    <scope>NUCLEOTIDE SEQUENCE</scope>
</reference>
<dbReference type="GO" id="GO:0000978">
    <property type="term" value="F:RNA polymerase II cis-regulatory region sequence-specific DNA binding"/>
    <property type="evidence" value="ECO:0007669"/>
    <property type="project" value="TreeGrafter"/>
</dbReference>
<dbReference type="SMART" id="SM00399">
    <property type="entry name" value="ZnF_C4"/>
    <property type="match status" value="1"/>
</dbReference>
<name>A0A221CB46_BRAPC</name>
<evidence type="ECO:0000256" key="5">
    <source>
        <dbReference type="ARBA" id="ARBA00022833"/>
    </source>
</evidence>
<dbReference type="AlphaFoldDB" id="A0A221CB46"/>
<comment type="subcellular location">
    <subcellularLocation>
        <location evidence="1">Nucleus</location>
    </subcellularLocation>
</comment>
<dbReference type="InterPro" id="IPR013088">
    <property type="entry name" value="Znf_NHR/GATA"/>
</dbReference>
<evidence type="ECO:0000256" key="8">
    <source>
        <dbReference type="ARBA" id="ARBA00023163"/>
    </source>
</evidence>
<feature type="compositionally biased region" description="Low complexity" evidence="11">
    <location>
        <begin position="235"/>
        <end position="248"/>
    </location>
</feature>
<evidence type="ECO:0000256" key="3">
    <source>
        <dbReference type="ARBA" id="ARBA00022723"/>
    </source>
</evidence>
<dbReference type="Gene3D" id="3.30.50.10">
    <property type="entry name" value="Erythroid Transcription Factor GATA-1, subunit A"/>
    <property type="match status" value="1"/>
</dbReference>
<dbReference type="Gene3D" id="1.10.565.10">
    <property type="entry name" value="Retinoid X Receptor"/>
    <property type="match status" value="1"/>
</dbReference>
<organism evidence="13">
    <name type="scientific">Brachionus plicatilis</name>
    <name type="common">Marine rotifer</name>
    <name type="synonym">Brachionus muelleri</name>
    <dbReference type="NCBI Taxonomy" id="10195"/>
    <lineage>
        <taxon>Eukaryota</taxon>
        <taxon>Metazoa</taxon>
        <taxon>Spiralia</taxon>
        <taxon>Gnathifera</taxon>
        <taxon>Rotifera</taxon>
        <taxon>Eurotatoria</taxon>
        <taxon>Monogononta</taxon>
        <taxon>Pseudotrocha</taxon>
        <taxon>Ploima</taxon>
        <taxon>Brachionidae</taxon>
        <taxon>Brachionus</taxon>
    </lineage>
</organism>
<keyword evidence="4" id="KW-0863">Zinc-finger</keyword>
<protein>
    <submittedName>
        <fullName evidence="13">Nuclear receptor</fullName>
    </submittedName>
</protein>
<evidence type="ECO:0000256" key="7">
    <source>
        <dbReference type="ARBA" id="ARBA00023125"/>
    </source>
</evidence>
<keyword evidence="8" id="KW-0804">Transcription</keyword>
<evidence type="ECO:0000313" key="13">
    <source>
        <dbReference type="EMBL" id="ASL70581.1"/>
    </source>
</evidence>
<dbReference type="Pfam" id="PF00105">
    <property type="entry name" value="zf-C4"/>
    <property type="match status" value="1"/>
</dbReference>
<comment type="similarity">
    <text evidence="2">Belongs to the nuclear hormone receptor family.</text>
</comment>
<feature type="region of interest" description="Disordered" evidence="11">
    <location>
        <begin position="216"/>
        <end position="286"/>
    </location>
</feature>
<dbReference type="PROSITE" id="PS00031">
    <property type="entry name" value="NUCLEAR_REC_DBD_1"/>
    <property type="match status" value="1"/>
</dbReference>
<dbReference type="FunFam" id="3.30.50.10:FF:000030">
    <property type="entry name" value="Nuclear Hormone Receptor family"/>
    <property type="match status" value="1"/>
</dbReference>
<evidence type="ECO:0000256" key="1">
    <source>
        <dbReference type="ARBA" id="ARBA00004123"/>
    </source>
</evidence>
<keyword evidence="7" id="KW-0238">DNA-binding</keyword>
<proteinExistence type="inferred from homology"/>
<dbReference type="GO" id="GO:0004879">
    <property type="term" value="F:nuclear receptor activity"/>
    <property type="evidence" value="ECO:0007669"/>
    <property type="project" value="TreeGrafter"/>
</dbReference>
<feature type="compositionally biased region" description="Acidic residues" evidence="11">
    <location>
        <begin position="174"/>
        <end position="188"/>
    </location>
</feature>
<reference evidence="13" key="2">
    <citation type="submission" date="2017-06" db="EMBL/GenBank/DDBJ databases">
        <authorList>
            <person name="Kim H.J."/>
            <person name="Triplett B.A."/>
        </authorList>
    </citation>
    <scope>NUCLEOTIDE SEQUENCE</scope>
</reference>
<dbReference type="SUPFAM" id="SSF57716">
    <property type="entry name" value="Glucocorticoid receptor-like (DNA-binding domain)"/>
    <property type="match status" value="1"/>
</dbReference>
<feature type="domain" description="Nuclear receptor" evidence="12">
    <location>
        <begin position="77"/>
        <end position="152"/>
    </location>
</feature>
<dbReference type="PROSITE" id="PS51030">
    <property type="entry name" value="NUCLEAR_REC_DBD_2"/>
    <property type="match status" value="1"/>
</dbReference>
<keyword evidence="10" id="KW-0539">Nucleus</keyword>
<keyword evidence="3" id="KW-0479">Metal-binding</keyword>
<dbReference type="SUPFAM" id="SSF48508">
    <property type="entry name" value="Nuclear receptor ligand-binding domain"/>
    <property type="match status" value="1"/>
</dbReference>
<dbReference type="GO" id="GO:0005634">
    <property type="term" value="C:nucleus"/>
    <property type="evidence" value="ECO:0007669"/>
    <property type="project" value="UniProtKB-SubCell"/>
</dbReference>
<dbReference type="PANTHER" id="PTHR45805:SF2">
    <property type="entry name" value="NUCLEAR HORMONE RECEPTOR HR3-RELATED"/>
    <property type="match status" value="1"/>
</dbReference>
<evidence type="ECO:0000259" key="12">
    <source>
        <dbReference type="PROSITE" id="PS51030"/>
    </source>
</evidence>
<keyword evidence="5" id="KW-0862">Zinc</keyword>
<dbReference type="InterPro" id="IPR035500">
    <property type="entry name" value="NHR-like_dom_sf"/>
</dbReference>
<keyword evidence="6" id="KW-0805">Transcription regulation</keyword>
<dbReference type="PANTHER" id="PTHR45805">
    <property type="entry name" value="NUCLEAR HORMONE RECEPTOR HR3-RELATED"/>
    <property type="match status" value="1"/>
</dbReference>
<dbReference type="CDD" id="cd06916">
    <property type="entry name" value="NR_DBD_like"/>
    <property type="match status" value="1"/>
</dbReference>
<evidence type="ECO:0000256" key="4">
    <source>
        <dbReference type="ARBA" id="ARBA00022771"/>
    </source>
</evidence>
<evidence type="ECO:0000256" key="6">
    <source>
        <dbReference type="ARBA" id="ARBA00023015"/>
    </source>
</evidence>
<keyword evidence="9 13" id="KW-0675">Receptor</keyword>
<dbReference type="InterPro" id="IPR001628">
    <property type="entry name" value="Znf_hrmn_rcpt"/>
</dbReference>
<evidence type="ECO:0000256" key="9">
    <source>
        <dbReference type="ARBA" id="ARBA00023170"/>
    </source>
</evidence>
<dbReference type="EMBL" id="MF360897">
    <property type="protein sequence ID" value="ASL70581.1"/>
    <property type="molecule type" value="Genomic_DNA"/>
</dbReference>
<sequence length="594" mass="68094">MEISNEFGKQLRDTIGLDEATNSELVLYKPNTVNNGLSCASTPANQFNPNSNSSNSGDLSSLKSYQNKLRRKSTFPFGKCKVCNDKATGVHYGISTCEGCKGFFKRSILRNEYYKCFFGNNCILNPKNRNRCKACRFKKCIQAGMSFSGIKMGRIPKAEKMKAIESLRQTGHEPEEEYEELDEDEDENGSSSYNKRYAMRKELENNLAYLTNNILSQGGAKQPDEPAHLKDRSSSDLNNSQDNSSAANSDEEQDDESNQNSQESFKKGRCRKRPSGLGPDPALIASNRTRLQPYEDYMTKFLDLMEIPENMAELSVESVSIVSAHSTSLAKNSDLFMRNLLELHKPLKTANILPRTNYSSMFTSSFNQNDLSYHIISSLINDKIYQLYNTHSEPTMMVYEKAQRMIAQGSLGALGNNSAELTLDQVWSSLVQSIPEFVKSVILFFKEVPGLNEINESDFANILNNKLFDFFVIMNSILFIKGESYLHLPNNIHYTRYWMQKIKGKYTTDFLFDFVQEMNDLSMTNKEKALFIVLVFTMPDLEVEDHENLQDLNEYYTRSILYEFDLNKRDLMFLAKFRRILTKLKENRILQRTE</sequence>
<accession>A0A221CB46</accession>